<sequence>MFRLEMLPAREGDCLILSWGEADSPYRLLIDAGRESTSEAVLAYVEEHGGAKDMFELFIVTHIDRDHIEGAVALLRSERFRPLVKQIWFNDRGDLDYAPPEPGFETYGALDGERLAALIAEHQIANNLDFRPAPVAVRQEELPVVELPGGLTLTVLSPDQQQLADLAKPWEDTLREAPPGWEEYGETEPIDVAFLASRPFKSDKAKPNGSSIAVVAAYKKRTILLTGDAHVGRLLASLALYKEMHPEHEGFALVKASHHGSRGNISNELVAAAQCSCWAISTNGAQYKHPDREAIARIIAGSPDIVKLFFNYDTPFTAWWRRPNVGAYAFTSSYGDGGYLAIDIPETAPAVAISTR</sequence>
<dbReference type="PANTHER" id="PTHR30619">
    <property type="entry name" value="DNA INTERNALIZATION/COMPETENCE PROTEIN COMEC/REC2"/>
    <property type="match status" value="1"/>
</dbReference>
<evidence type="ECO:0000313" key="1">
    <source>
        <dbReference type="EMBL" id="NVL06795.1"/>
    </source>
</evidence>
<dbReference type="Gene3D" id="3.60.15.10">
    <property type="entry name" value="Ribonuclease Z/Hydroxyacylglutathione hydrolase-like"/>
    <property type="match status" value="1"/>
</dbReference>
<evidence type="ECO:0008006" key="2">
    <source>
        <dbReference type="Google" id="ProtNLM"/>
    </source>
</evidence>
<dbReference type="InterPro" id="IPR036866">
    <property type="entry name" value="RibonucZ/Hydroxyglut_hydro"/>
</dbReference>
<gene>
    <name evidence="1" type="ORF">HU230_13865</name>
</gene>
<organism evidence="1">
    <name type="scientific">Bradyrhizobium quebecense</name>
    <dbReference type="NCBI Taxonomy" id="2748629"/>
    <lineage>
        <taxon>Bacteria</taxon>
        <taxon>Pseudomonadati</taxon>
        <taxon>Pseudomonadota</taxon>
        <taxon>Alphaproteobacteria</taxon>
        <taxon>Hyphomicrobiales</taxon>
        <taxon>Nitrobacteraceae</taxon>
        <taxon>Bradyrhizobium</taxon>
    </lineage>
</organism>
<dbReference type="PANTHER" id="PTHR30619:SF1">
    <property type="entry name" value="RECOMBINATION PROTEIN 2"/>
    <property type="match status" value="1"/>
</dbReference>
<reference evidence="1" key="1">
    <citation type="submission" date="2020-06" db="EMBL/GenBank/DDBJ databases">
        <title>Whole Genome Sequence of Bradyrhizobium sp. Strain 66S1MB.</title>
        <authorList>
            <person name="Bromfield E."/>
            <person name="Cloutier S."/>
        </authorList>
    </citation>
    <scope>NUCLEOTIDE SEQUENCE</scope>
    <source>
        <strain evidence="1">66S1MB</strain>
    </source>
</reference>
<dbReference type="AlphaFoldDB" id="A0A974ADL3"/>
<dbReference type="SUPFAM" id="SSF56281">
    <property type="entry name" value="Metallo-hydrolase/oxidoreductase"/>
    <property type="match status" value="1"/>
</dbReference>
<proteinExistence type="predicted"/>
<dbReference type="EMBL" id="JABWSX010000001">
    <property type="protein sequence ID" value="NVL06795.1"/>
    <property type="molecule type" value="Genomic_DNA"/>
</dbReference>
<accession>A0A974ADL3</accession>
<dbReference type="RefSeq" id="WP_176530556.1">
    <property type="nucleotide sequence ID" value="NZ_CP088022.1"/>
</dbReference>
<name>A0A974ADL3_9BRAD</name>
<comment type="caution">
    <text evidence="1">The sequence shown here is derived from an EMBL/GenBank/DDBJ whole genome shotgun (WGS) entry which is preliminary data.</text>
</comment>
<dbReference type="InterPro" id="IPR052159">
    <property type="entry name" value="Competence_DNA_uptake"/>
</dbReference>
<protein>
    <recommendedName>
        <fullName evidence="2">Metallo-beta-lactamase domain-containing protein</fullName>
    </recommendedName>
</protein>